<dbReference type="PROSITE" id="PS50977">
    <property type="entry name" value="HTH_TETR_2"/>
    <property type="match status" value="1"/>
</dbReference>
<dbReference type="InterPro" id="IPR050624">
    <property type="entry name" value="HTH-type_Tx_Regulator"/>
</dbReference>
<comment type="caution">
    <text evidence="4">The sequence shown here is derived from an EMBL/GenBank/DDBJ whole genome shotgun (WGS) entry which is preliminary data.</text>
</comment>
<dbReference type="RefSeq" id="WP_008518707.1">
    <property type="nucleotide sequence ID" value="NZ_ACJM01000021.1"/>
</dbReference>
<keyword evidence="5" id="KW-1185">Reference proteome</keyword>
<feature type="DNA-binding region" description="H-T-H motif" evidence="2">
    <location>
        <begin position="34"/>
        <end position="53"/>
    </location>
</feature>
<keyword evidence="1 2" id="KW-0238">DNA-binding</keyword>
<protein>
    <submittedName>
        <fullName evidence="4">Transcriptional regulator, TetR family</fullName>
    </submittedName>
</protein>
<feature type="domain" description="HTH tetR-type" evidence="3">
    <location>
        <begin position="11"/>
        <end position="71"/>
    </location>
</feature>
<dbReference type="Proteomes" id="UP000006443">
    <property type="component" value="Unassembled WGS sequence"/>
</dbReference>
<dbReference type="SUPFAM" id="SSF46689">
    <property type="entry name" value="Homeodomain-like"/>
    <property type="match status" value="1"/>
</dbReference>
<dbReference type="eggNOG" id="COG1309">
    <property type="taxonomic scope" value="Bacteria"/>
</dbReference>
<dbReference type="Pfam" id="PF00440">
    <property type="entry name" value="TetR_N"/>
    <property type="match status" value="1"/>
</dbReference>
<dbReference type="EMBL" id="ACJM01000021">
    <property type="protein sequence ID" value="EEG76252.1"/>
    <property type="molecule type" value="Genomic_DNA"/>
</dbReference>
<dbReference type="Gene3D" id="1.10.357.10">
    <property type="entry name" value="Tetracycline Repressor, domain 2"/>
    <property type="match status" value="1"/>
</dbReference>
<accession>C0GK69</accession>
<evidence type="ECO:0000256" key="1">
    <source>
        <dbReference type="ARBA" id="ARBA00023125"/>
    </source>
</evidence>
<dbReference type="InterPro" id="IPR001647">
    <property type="entry name" value="HTH_TetR"/>
</dbReference>
<evidence type="ECO:0000256" key="2">
    <source>
        <dbReference type="PROSITE-ProRule" id="PRU00335"/>
    </source>
</evidence>
<evidence type="ECO:0000313" key="4">
    <source>
        <dbReference type="EMBL" id="EEG76252.1"/>
    </source>
</evidence>
<dbReference type="PRINTS" id="PR00455">
    <property type="entry name" value="HTHTETR"/>
</dbReference>
<organism evidence="4 5">
    <name type="scientific">Dethiobacter alkaliphilus AHT 1</name>
    <dbReference type="NCBI Taxonomy" id="555088"/>
    <lineage>
        <taxon>Bacteria</taxon>
        <taxon>Bacillati</taxon>
        <taxon>Bacillota</taxon>
        <taxon>Dethiobacteria</taxon>
        <taxon>Dethiobacterales</taxon>
        <taxon>Dethiobacteraceae</taxon>
        <taxon>Dethiobacter</taxon>
    </lineage>
</organism>
<dbReference type="PANTHER" id="PTHR43479:SF22">
    <property type="entry name" value="TRANSCRIPTIONAL REGULATOR, TETR FAMILY"/>
    <property type="match status" value="1"/>
</dbReference>
<evidence type="ECO:0000313" key="5">
    <source>
        <dbReference type="Proteomes" id="UP000006443"/>
    </source>
</evidence>
<gene>
    <name evidence="4" type="ORF">DealDRAFT_2878</name>
</gene>
<name>C0GK69_DETAL</name>
<evidence type="ECO:0000259" key="3">
    <source>
        <dbReference type="PROSITE" id="PS50977"/>
    </source>
</evidence>
<dbReference type="PANTHER" id="PTHR43479">
    <property type="entry name" value="ACREF/ENVCD OPERON REPRESSOR-RELATED"/>
    <property type="match status" value="1"/>
</dbReference>
<reference evidence="4 5" key="1">
    <citation type="submission" date="2009-02" db="EMBL/GenBank/DDBJ databases">
        <title>Sequencing of the draft genome and assembly of Dethiobacter alkaliphilus AHT 1.</title>
        <authorList>
            <consortium name="US DOE Joint Genome Institute (JGI-PGF)"/>
            <person name="Lucas S."/>
            <person name="Copeland A."/>
            <person name="Lapidus A."/>
            <person name="Glavina del Rio T."/>
            <person name="Dalin E."/>
            <person name="Tice H."/>
            <person name="Bruce D."/>
            <person name="Goodwin L."/>
            <person name="Pitluck S."/>
            <person name="Larimer F."/>
            <person name="Land M.L."/>
            <person name="Hauser L."/>
            <person name="Muyzer G."/>
        </authorList>
    </citation>
    <scope>NUCLEOTIDE SEQUENCE [LARGE SCALE GENOMIC DNA]</scope>
    <source>
        <strain evidence="4 5">AHT 1</strain>
    </source>
</reference>
<dbReference type="AlphaFoldDB" id="C0GK69"/>
<dbReference type="STRING" id="555088.DealDRAFT_2878"/>
<dbReference type="InterPro" id="IPR009057">
    <property type="entry name" value="Homeodomain-like_sf"/>
</dbReference>
<dbReference type="GO" id="GO:0003677">
    <property type="term" value="F:DNA binding"/>
    <property type="evidence" value="ECO:0007669"/>
    <property type="project" value="UniProtKB-UniRule"/>
</dbReference>
<sequence length="201" mass="23450">MPKAFSDAEREQIYKRLIEAGKECWEKYGIKRTNVDDLASLAGISKGTFYLFFKSKELFFMEVMQQGHDEIKSRLMEVIMTQQGQPRERFVGAIMAMYEEIRQNKWLLSLMNDKSEFEYLLRKLPTEQIEQHIMGDDDDTKQLLALFGVDSKVRPEVVSAALRGMFLMLLQQKEVGAELMDDAFQLLLEGMALRIFEEEQK</sequence>
<proteinExistence type="predicted"/>